<dbReference type="Pfam" id="PF05699">
    <property type="entry name" value="Dimer_Tnp_hAT"/>
    <property type="match status" value="1"/>
</dbReference>
<dbReference type="InterPro" id="IPR012337">
    <property type="entry name" value="RNaseH-like_sf"/>
</dbReference>
<dbReference type="InterPro" id="IPR008906">
    <property type="entry name" value="HATC_C_dom"/>
</dbReference>
<protein>
    <recommendedName>
        <fullName evidence="1">HAT C-terminal dimerisation domain-containing protein</fullName>
    </recommendedName>
</protein>
<name>A0A8H7M5L8_9AGAM</name>
<gene>
    <name evidence="2" type="ORF">RHS01_07166</name>
</gene>
<organism evidence="2 3">
    <name type="scientific">Rhizoctonia solani</name>
    <dbReference type="NCBI Taxonomy" id="456999"/>
    <lineage>
        <taxon>Eukaryota</taxon>
        <taxon>Fungi</taxon>
        <taxon>Dikarya</taxon>
        <taxon>Basidiomycota</taxon>
        <taxon>Agaricomycotina</taxon>
        <taxon>Agaricomycetes</taxon>
        <taxon>Cantharellales</taxon>
        <taxon>Ceratobasidiaceae</taxon>
        <taxon>Rhizoctonia</taxon>
    </lineage>
</organism>
<proteinExistence type="predicted"/>
<reference evidence="2" key="1">
    <citation type="submission" date="2020-09" db="EMBL/GenBank/DDBJ databases">
        <title>Comparative genome analyses of four rice-infecting Rhizoctonia solani isolates reveal extensive enrichment of homogalacturonan modification genes.</title>
        <authorList>
            <person name="Lee D.-Y."/>
            <person name="Jeon J."/>
            <person name="Kim K.-T."/>
            <person name="Cheong K."/>
            <person name="Song H."/>
            <person name="Choi G."/>
            <person name="Ko J."/>
            <person name="Opiyo S.O."/>
            <person name="Zuo S."/>
            <person name="Madhav S."/>
            <person name="Lee Y.-H."/>
            <person name="Wang G.-L."/>
        </authorList>
    </citation>
    <scope>NUCLEOTIDE SEQUENCE</scope>
    <source>
        <strain evidence="2">AG1-IA B2</strain>
    </source>
</reference>
<dbReference type="Proteomes" id="UP000614334">
    <property type="component" value="Unassembled WGS sequence"/>
</dbReference>
<feature type="domain" description="HAT C-terminal dimerisation" evidence="1">
    <location>
        <begin position="384"/>
        <end position="449"/>
    </location>
</feature>
<dbReference type="AlphaFoldDB" id="A0A8H7M5L8"/>
<sequence length="477" mass="53359">MAVFTRPPPKKRKIAQNTQVLARQLATGTSVTSNSINTSINSEPDVPLFDELDAALEIPDEAVDEAMEHHDTIEVQKAVGTAIEKMAQLYNLRLTDAKLKEAREVFPKAAGFANQIHGLGTLYATFIDIRNRFKAAGIITTHKEVPTQRVARWGADLACARTHVELQQVVDDMTSRPAFKLSSYGMSQVQWDMLKECTECLEIFEEPTLIHSQKGIALIHEVIPHMLLMKHRLIRIRDAIHDAETEQPPQLVARVAAVAAIQVIDKYLKLLEGADIYWLAIVLCPWYKMQWLEEHGYPSFLIERVCRVLFDRFASYSVRFGSQQESTRAAAPTQMANLPRCRFMHVPSSSSRTDSPYTTISAPLSVYLSSSPVSEAEVLQVGGLIQYWDNVSRTVNGSILGRMALDILSAPSSSVDVERAFSGGRMALNYRQHRTSVATFRAKMAVRSWYGTPLLPEAQDVYEMIEGRGATEPEPLD</sequence>
<dbReference type="PANTHER" id="PTHR23272:SF184">
    <property type="entry name" value="OS03G0311250 PROTEIN"/>
    <property type="match status" value="1"/>
</dbReference>
<accession>A0A8H7M5L8</accession>
<dbReference type="SUPFAM" id="SSF53098">
    <property type="entry name" value="Ribonuclease H-like"/>
    <property type="match status" value="1"/>
</dbReference>
<dbReference type="PANTHER" id="PTHR23272">
    <property type="entry name" value="BED FINGER-RELATED"/>
    <property type="match status" value="1"/>
</dbReference>
<comment type="caution">
    <text evidence="2">The sequence shown here is derived from an EMBL/GenBank/DDBJ whole genome shotgun (WGS) entry which is preliminary data.</text>
</comment>
<evidence type="ECO:0000313" key="3">
    <source>
        <dbReference type="Proteomes" id="UP000614334"/>
    </source>
</evidence>
<dbReference type="EMBL" id="JACYCF010000013">
    <property type="protein sequence ID" value="KAF8753419.1"/>
    <property type="molecule type" value="Genomic_DNA"/>
</dbReference>
<evidence type="ECO:0000259" key="1">
    <source>
        <dbReference type="Pfam" id="PF05699"/>
    </source>
</evidence>
<evidence type="ECO:0000313" key="2">
    <source>
        <dbReference type="EMBL" id="KAF8753419.1"/>
    </source>
</evidence>
<dbReference type="GO" id="GO:0046983">
    <property type="term" value="F:protein dimerization activity"/>
    <property type="evidence" value="ECO:0007669"/>
    <property type="project" value="InterPro"/>
</dbReference>